<protein>
    <submittedName>
        <fullName evidence="2">Uncharacterized protein</fullName>
    </submittedName>
</protein>
<organism evidence="2 3">
    <name type="scientific">Didymella rabiei</name>
    <name type="common">Chickpea ascochyta blight fungus</name>
    <name type="synonym">Mycosphaerella rabiei</name>
    <dbReference type="NCBI Taxonomy" id="5454"/>
    <lineage>
        <taxon>Eukaryota</taxon>
        <taxon>Fungi</taxon>
        <taxon>Dikarya</taxon>
        <taxon>Ascomycota</taxon>
        <taxon>Pezizomycotina</taxon>
        <taxon>Dothideomycetes</taxon>
        <taxon>Pleosporomycetidae</taxon>
        <taxon>Pleosporales</taxon>
        <taxon>Pleosporineae</taxon>
        <taxon>Didymellaceae</taxon>
        <taxon>Ascochyta</taxon>
    </lineage>
</organism>
<dbReference type="AlphaFoldDB" id="A0A163L4Z0"/>
<accession>A0A163L4Z0</accession>
<dbReference type="EMBL" id="JYNV01000061">
    <property type="protein sequence ID" value="KZM27502.1"/>
    <property type="molecule type" value="Genomic_DNA"/>
</dbReference>
<feature type="region of interest" description="Disordered" evidence="1">
    <location>
        <begin position="97"/>
        <end position="164"/>
    </location>
</feature>
<evidence type="ECO:0000256" key="1">
    <source>
        <dbReference type="SAM" id="MobiDB-lite"/>
    </source>
</evidence>
<evidence type="ECO:0000313" key="3">
    <source>
        <dbReference type="Proteomes" id="UP000076837"/>
    </source>
</evidence>
<feature type="region of interest" description="Disordered" evidence="1">
    <location>
        <begin position="418"/>
        <end position="452"/>
    </location>
</feature>
<dbReference type="Proteomes" id="UP000076837">
    <property type="component" value="Unassembled WGS sequence"/>
</dbReference>
<sequence length="507" mass="56083">MAQKERTALAAEHWQLKVEAFLTKKVSLLQRIPRPCESLGPGAIEDIKLFSIPNLEDKSSVERSKSVPALPSSALSTPQARIPHLRLSLMQVVKGRVMPRPCQKRRARVAAQRGANAKPAPPPPLPKSKAQQKNNQKPQRGRGRGRGRGGNFGGRPTRGQSSYNGAEEFRSFVDAQRSGNQFGALHNNARAGGSSSFDAIALDDSDDSELEEGELTDDESDMDDSMSDLDTDNSADDMMINIGEVRPQKGRPRRAEVMFTALEAVSIYHTMHQAGFPLAARKMGRFDASGQVVEVEVEAIYTNNHHLTQNSHIKFTDESKAQASSRNAGDRSTRSSTYVSDFPRGQRPAASKTTNAAPRLPEHDFVRDYVFDWGRYKNSHISDVPDSYLRTIGGQSFIFDGRHPGLKEAFDHHRPELRQTATNPQPPAQVPVQAPRRTRGGPLNGASSSEKYKFPKGAFKGMRLDQVDENYIRTIEGMSTVVHSWPGLKEALEDFNEKTGRQGKVHP</sequence>
<feature type="region of interest" description="Disordered" evidence="1">
    <location>
        <begin position="205"/>
        <end position="226"/>
    </location>
</feature>
<name>A0A163L4Z0_DIDRA</name>
<feature type="region of interest" description="Disordered" evidence="1">
    <location>
        <begin position="58"/>
        <end position="77"/>
    </location>
</feature>
<evidence type="ECO:0000313" key="2">
    <source>
        <dbReference type="EMBL" id="KZM27502.1"/>
    </source>
</evidence>
<reference evidence="2 3" key="1">
    <citation type="journal article" date="2016" name="Sci. Rep.">
        <title>Draft genome sequencing and secretome analysis of fungal phytopathogen Ascochyta rabiei provides insight into the necrotrophic effector repertoire.</title>
        <authorList>
            <person name="Verma S."/>
            <person name="Gazara R.K."/>
            <person name="Nizam S."/>
            <person name="Parween S."/>
            <person name="Chattopadhyay D."/>
            <person name="Verma P.K."/>
        </authorList>
    </citation>
    <scope>NUCLEOTIDE SEQUENCE [LARGE SCALE GENOMIC DNA]</scope>
    <source>
        <strain evidence="2 3">ArDII</strain>
    </source>
</reference>
<comment type="caution">
    <text evidence="2">The sequence shown here is derived from an EMBL/GenBank/DDBJ whole genome shotgun (WGS) entry which is preliminary data.</text>
</comment>
<keyword evidence="3" id="KW-1185">Reference proteome</keyword>
<gene>
    <name evidence="2" type="ORF">ST47_g1375</name>
</gene>
<proteinExistence type="predicted"/>
<feature type="region of interest" description="Disordered" evidence="1">
    <location>
        <begin position="316"/>
        <end position="359"/>
    </location>
</feature>